<feature type="domain" description="DUF3669" evidence="1">
    <location>
        <begin position="315"/>
        <end position="384"/>
    </location>
</feature>
<dbReference type="EMBL" id="MU839017">
    <property type="protein sequence ID" value="KAK1765005.1"/>
    <property type="molecule type" value="Genomic_DNA"/>
</dbReference>
<evidence type="ECO:0000259" key="1">
    <source>
        <dbReference type="Pfam" id="PF12417"/>
    </source>
</evidence>
<dbReference type="Proteomes" id="UP001244011">
    <property type="component" value="Unassembled WGS sequence"/>
</dbReference>
<dbReference type="AlphaFoldDB" id="A0AAJ0BV13"/>
<dbReference type="PANTHER" id="PTHR40780:SF2">
    <property type="entry name" value="DUF3669 DOMAIN-CONTAINING PROTEIN"/>
    <property type="match status" value="1"/>
</dbReference>
<organism evidence="2 3">
    <name type="scientific">Phialemonium atrogriseum</name>
    <dbReference type="NCBI Taxonomy" id="1093897"/>
    <lineage>
        <taxon>Eukaryota</taxon>
        <taxon>Fungi</taxon>
        <taxon>Dikarya</taxon>
        <taxon>Ascomycota</taxon>
        <taxon>Pezizomycotina</taxon>
        <taxon>Sordariomycetes</taxon>
        <taxon>Sordariomycetidae</taxon>
        <taxon>Cephalothecales</taxon>
        <taxon>Cephalothecaceae</taxon>
        <taxon>Phialemonium</taxon>
    </lineage>
</organism>
<keyword evidence="3" id="KW-1185">Reference proteome</keyword>
<proteinExistence type="predicted"/>
<sequence length="408" mass="45975">MVVLAKEDLLSETFDDQHDEDFRLFLNIPGSDSHAISDHLLPNLLSLQPGKHCVEELPNLYRPTPMSATGFRFIGSSHCGPLFEKPGRGFVVKVATEERRNQLWTEFLLNLDVSYALGREQNNECCTPAALSFVSTDNSTWWNSHRHLLLESSWPIPMPSTAIIRERIVPLPKVVRKAIIRKLCPTIAEAWIAHVHLWNRDGLARLYLVQRERDLAATDFSPENLNLYLDDLVKLGIPVAPYATAMAKTLAILHWGANIDGCGIQFGLAGASDITYNKADIYDAFAGRQVTLTYPFDVEGVLRRRLDVCVTRMFVNDFGNCERWLDEDAKNRPLRVTSNMVRAFFETRPHFPRPLVNTGSDLEKGLWVVFQDAYLETSAKVSGQKRPMGPANLPKMFIDGVLTRGLGI</sequence>
<dbReference type="InterPro" id="IPR022137">
    <property type="entry name" value="Znf_prot_DUF3669"/>
</dbReference>
<name>A0AAJ0BV13_9PEZI</name>
<evidence type="ECO:0000313" key="2">
    <source>
        <dbReference type="EMBL" id="KAK1765005.1"/>
    </source>
</evidence>
<accession>A0AAJ0BV13</accession>
<comment type="caution">
    <text evidence="2">The sequence shown here is derived from an EMBL/GenBank/DDBJ whole genome shotgun (WGS) entry which is preliminary data.</text>
</comment>
<evidence type="ECO:0000313" key="3">
    <source>
        <dbReference type="Proteomes" id="UP001244011"/>
    </source>
</evidence>
<protein>
    <recommendedName>
        <fullName evidence="1">DUF3669 domain-containing protein</fullName>
    </recommendedName>
</protein>
<dbReference type="Pfam" id="PF12417">
    <property type="entry name" value="DUF3669"/>
    <property type="match status" value="1"/>
</dbReference>
<dbReference type="PANTHER" id="PTHR40780">
    <property type="entry name" value="DUF3669 DOMAIN-CONTAINING PROTEIN"/>
    <property type="match status" value="1"/>
</dbReference>
<gene>
    <name evidence="2" type="ORF">QBC33DRAFT_593837</name>
</gene>
<dbReference type="RefSeq" id="XP_060281218.1">
    <property type="nucleotide sequence ID" value="XM_060431763.1"/>
</dbReference>
<dbReference type="GeneID" id="85314950"/>
<reference evidence="2" key="1">
    <citation type="submission" date="2023-06" db="EMBL/GenBank/DDBJ databases">
        <title>Genome-scale phylogeny and comparative genomics of the fungal order Sordariales.</title>
        <authorList>
            <consortium name="Lawrence Berkeley National Laboratory"/>
            <person name="Hensen N."/>
            <person name="Bonometti L."/>
            <person name="Westerberg I."/>
            <person name="Brannstrom I.O."/>
            <person name="Guillou S."/>
            <person name="Cros-Aarteil S."/>
            <person name="Calhoun S."/>
            <person name="Haridas S."/>
            <person name="Kuo A."/>
            <person name="Mondo S."/>
            <person name="Pangilinan J."/>
            <person name="Riley R."/>
            <person name="Labutti K."/>
            <person name="Andreopoulos B."/>
            <person name="Lipzen A."/>
            <person name="Chen C."/>
            <person name="Yanf M."/>
            <person name="Daum C."/>
            <person name="Ng V."/>
            <person name="Clum A."/>
            <person name="Steindorff A."/>
            <person name="Ohm R."/>
            <person name="Martin F."/>
            <person name="Silar P."/>
            <person name="Natvig D."/>
            <person name="Lalanne C."/>
            <person name="Gautier V."/>
            <person name="Ament-Velasquez S.L."/>
            <person name="Kruys A."/>
            <person name="Hutchinson M.I."/>
            <person name="Powell A.J."/>
            <person name="Barry K."/>
            <person name="Miller A.N."/>
            <person name="Grigoriev I.V."/>
            <person name="Debuchy R."/>
            <person name="Gladieux P."/>
            <person name="Thoren M.H."/>
            <person name="Johannesson H."/>
        </authorList>
    </citation>
    <scope>NUCLEOTIDE SEQUENCE</scope>
    <source>
        <strain evidence="2">8032-3</strain>
    </source>
</reference>